<evidence type="ECO:0000256" key="11">
    <source>
        <dbReference type="ARBA" id="ARBA00023317"/>
    </source>
</evidence>
<evidence type="ECO:0000256" key="10">
    <source>
        <dbReference type="ARBA" id="ARBA00023264"/>
    </source>
</evidence>
<keyword evidence="8" id="KW-0594">Phospholipid biosynthesis</keyword>
<keyword evidence="6" id="KW-0443">Lipid metabolism</keyword>
<gene>
    <name evidence="13" type="ORF">CFH80_05010</name>
</gene>
<dbReference type="EMBL" id="DLUG01000136">
    <property type="protein sequence ID" value="DAB36409.1"/>
    <property type="molecule type" value="Genomic_DNA"/>
</dbReference>
<comment type="pathway">
    <text evidence="2">Lipid metabolism.</text>
</comment>
<keyword evidence="11" id="KW-0670">Pyruvate</keyword>
<keyword evidence="4" id="KW-0444">Lipid biosynthesis</keyword>
<dbReference type="AlphaFoldDB" id="A0A2D3WH51"/>
<evidence type="ECO:0000256" key="4">
    <source>
        <dbReference type="ARBA" id="ARBA00022516"/>
    </source>
</evidence>
<organism evidence="13 14">
    <name type="scientific">Sulfurospirillum cavolei</name>
    <dbReference type="NCBI Taxonomy" id="366522"/>
    <lineage>
        <taxon>Bacteria</taxon>
        <taxon>Pseudomonadati</taxon>
        <taxon>Campylobacterota</taxon>
        <taxon>Epsilonproteobacteria</taxon>
        <taxon>Campylobacterales</taxon>
        <taxon>Sulfurospirillaceae</taxon>
        <taxon>Sulfurospirillum</taxon>
    </lineage>
</organism>
<evidence type="ECO:0000313" key="14">
    <source>
        <dbReference type="Proteomes" id="UP000231638"/>
    </source>
</evidence>
<dbReference type="Pfam" id="PF02666">
    <property type="entry name" value="PS_Dcarbxylase"/>
    <property type="match status" value="1"/>
</dbReference>
<keyword evidence="5" id="KW-0210">Decarboxylase</keyword>
<keyword evidence="9" id="KW-0456">Lyase</keyword>
<evidence type="ECO:0000256" key="6">
    <source>
        <dbReference type="ARBA" id="ARBA00023098"/>
    </source>
</evidence>
<comment type="cofactor">
    <cofactor evidence="1">
        <name>pyruvate</name>
        <dbReference type="ChEBI" id="CHEBI:15361"/>
    </cofactor>
</comment>
<name>A0A2D3WH51_9BACT</name>
<proteinExistence type="predicted"/>
<dbReference type="UniPathway" id="UPA00558"/>
<dbReference type="NCBIfam" id="NF003038">
    <property type="entry name" value="PRK03934.1"/>
    <property type="match status" value="1"/>
</dbReference>
<dbReference type="NCBIfam" id="TIGR00163">
    <property type="entry name" value="PS_decarb"/>
    <property type="match status" value="1"/>
</dbReference>
<reference evidence="13 14" key="1">
    <citation type="journal article" date="2017" name="Front. Microbiol.">
        <title>Comparative Genomic Analysis of the Class Epsilonproteobacteria and Proposed Reclassification to Epsilonbacteraeota (phyl. nov.).</title>
        <authorList>
            <person name="Waite D.W."/>
            <person name="Vanwonterghem I."/>
            <person name="Rinke C."/>
            <person name="Parks D.H."/>
            <person name="Zhang Y."/>
            <person name="Takai K."/>
            <person name="Sievert S.M."/>
            <person name="Simon J."/>
            <person name="Campbell B.J."/>
            <person name="Hanson T.E."/>
            <person name="Woyke T."/>
            <person name="Klotz M.G."/>
            <person name="Hugenholtz P."/>
        </authorList>
    </citation>
    <scope>NUCLEOTIDE SEQUENCE [LARGE SCALE GENOMIC DNA]</scope>
    <source>
        <strain evidence="13">UBA11420</strain>
    </source>
</reference>
<comment type="caution">
    <text evidence="13">The sequence shown here is derived from an EMBL/GenBank/DDBJ whole genome shotgun (WGS) entry which is preliminary data.</text>
</comment>
<accession>A0A2D3WH51</accession>
<dbReference type="STRING" id="366522.GCA_001548055_01925"/>
<evidence type="ECO:0000256" key="5">
    <source>
        <dbReference type="ARBA" id="ARBA00022793"/>
    </source>
</evidence>
<dbReference type="Proteomes" id="UP000231638">
    <property type="component" value="Unassembled WGS sequence"/>
</dbReference>
<sequence length="297" mass="34118">MQRYPSFKTSVLSRLFGRFARKKFPSFFQYVINQTYVRCMNVDLKAFKNAASYESLNALFTRKLVTPRSFDTDASVFISPCDGKVSAYGTIQNDTALQIKGFDYRIGALLSDYVSKSNRQKLQNGVFINVYLSPKDYHRYHAPLDMRIAKAVHIPGKLYPVNLSWLKKVDELFIENERVVLECYTKNDHVFYMVFVGALNVGKMVFHFDPSIQTNASSKLQRYYYYTDLHVKKGDEIGLFEMGSTIVMLFEPNALEWDFSAVDCVTFGQTLGRVRRHEPNEHYQTIAAESTADASVP</sequence>
<comment type="pathway">
    <text evidence="12">Phospholipid metabolism; phosphatidylethanolamine biosynthesis.</text>
</comment>
<evidence type="ECO:0000256" key="8">
    <source>
        <dbReference type="ARBA" id="ARBA00023209"/>
    </source>
</evidence>
<protein>
    <recommendedName>
        <fullName evidence="3">phosphatidylserine decarboxylase</fullName>
        <ecNumber evidence="3">4.1.1.65</ecNumber>
    </recommendedName>
</protein>
<dbReference type="PANTHER" id="PTHR10067:SF6">
    <property type="entry name" value="PHOSPHATIDYLSERINE DECARBOXYLASE PROENZYME, MITOCHONDRIAL"/>
    <property type="match status" value="1"/>
</dbReference>
<dbReference type="GO" id="GO:0006646">
    <property type="term" value="P:phosphatidylethanolamine biosynthetic process"/>
    <property type="evidence" value="ECO:0007669"/>
    <property type="project" value="UniProtKB-UniPathway"/>
</dbReference>
<dbReference type="GO" id="GO:0004609">
    <property type="term" value="F:phosphatidylserine decarboxylase activity"/>
    <property type="evidence" value="ECO:0007669"/>
    <property type="project" value="UniProtKB-EC"/>
</dbReference>
<keyword evidence="10" id="KW-1208">Phospholipid metabolism</keyword>
<dbReference type="PANTHER" id="PTHR10067">
    <property type="entry name" value="PHOSPHATIDYLSERINE DECARBOXYLASE"/>
    <property type="match status" value="1"/>
</dbReference>
<dbReference type="EC" id="4.1.1.65" evidence="3"/>
<evidence type="ECO:0000256" key="3">
    <source>
        <dbReference type="ARBA" id="ARBA00012243"/>
    </source>
</evidence>
<keyword evidence="7" id="KW-0865">Zymogen</keyword>
<evidence type="ECO:0000313" key="13">
    <source>
        <dbReference type="EMBL" id="DAB36409.1"/>
    </source>
</evidence>
<evidence type="ECO:0000256" key="2">
    <source>
        <dbReference type="ARBA" id="ARBA00005189"/>
    </source>
</evidence>
<evidence type="ECO:0000256" key="12">
    <source>
        <dbReference type="ARBA" id="ARBA00024326"/>
    </source>
</evidence>
<evidence type="ECO:0000256" key="1">
    <source>
        <dbReference type="ARBA" id="ARBA00001928"/>
    </source>
</evidence>
<dbReference type="InterPro" id="IPR003817">
    <property type="entry name" value="PS_Dcarbxylase"/>
</dbReference>
<evidence type="ECO:0000256" key="7">
    <source>
        <dbReference type="ARBA" id="ARBA00023145"/>
    </source>
</evidence>
<evidence type="ECO:0000256" key="9">
    <source>
        <dbReference type="ARBA" id="ARBA00023239"/>
    </source>
</evidence>
<dbReference type="InterPro" id="IPR033177">
    <property type="entry name" value="PSD-B"/>
</dbReference>